<evidence type="ECO:0000313" key="2">
    <source>
        <dbReference type="EMBL" id="CAG8479847.1"/>
    </source>
</evidence>
<keyword evidence="3" id="KW-1185">Reference proteome</keyword>
<gene>
    <name evidence="2" type="ORF">DERYTH_LOCUS1869</name>
</gene>
<keyword evidence="1" id="KW-1133">Transmembrane helix</keyword>
<dbReference type="Proteomes" id="UP000789405">
    <property type="component" value="Unassembled WGS sequence"/>
</dbReference>
<keyword evidence="1" id="KW-0472">Membrane</keyword>
<accession>A0A9N8WB22</accession>
<dbReference type="AlphaFoldDB" id="A0A9N8WB22"/>
<organism evidence="2 3">
    <name type="scientific">Dentiscutata erythropus</name>
    <dbReference type="NCBI Taxonomy" id="1348616"/>
    <lineage>
        <taxon>Eukaryota</taxon>
        <taxon>Fungi</taxon>
        <taxon>Fungi incertae sedis</taxon>
        <taxon>Mucoromycota</taxon>
        <taxon>Glomeromycotina</taxon>
        <taxon>Glomeromycetes</taxon>
        <taxon>Diversisporales</taxon>
        <taxon>Gigasporaceae</taxon>
        <taxon>Dentiscutata</taxon>
    </lineage>
</organism>
<feature type="non-terminal residue" evidence="2">
    <location>
        <position position="51"/>
    </location>
</feature>
<feature type="transmembrane region" description="Helical" evidence="1">
    <location>
        <begin position="32"/>
        <end position="50"/>
    </location>
</feature>
<evidence type="ECO:0000256" key="1">
    <source>
        <dbReference type="SAM" id="Phobius"/>
    </source>
</evidence>
<reference evidence="2" key="1">
    <citation type="submission" date="2021-06" db="EMBL/GenBank/DDBJ databases">
        <authorList>
            <person name="Kallberg Y."/>
            <person name="Tangrot J."/>
            <person name="Rosling A."/>
        </authorList>
    </citation>
    <scope>NUCLEOTIDE SEQUENCE</scope>
    <source>
        <strain evidence="2">MA453B</strain>
    </source>
</reference>
<dbReference type="EMBL" id="CAJVPY010000553">
    <property type="protein sequence ID" value="CAG8479847.1"/>
    <property type="molecule type" value="Genomic_DNA"/>
</dbReference>
<sequence>MGLIFGGCETSEFDLWIGWASKIGVISVLSESWMGIGVGYVGLVFGIFGVG</sequence>
<proteinExistence type="predicted"/>
<keyword evidence="1" id="KW-0812">Transmembrane</keyword>
<name>A0A9N8WB22_9GLOM</name>
<protein>
    <submittedName>
        <fullName evidence="2">14963_t:CDS:1</fullName>
    </submittedName>
</protein>
<evidence type="ECO:0000313" key="3">
    <source>
        <dbReference type="Proteomes" id="UP000789405"/>
    </source>
</evidence>
<comment type="caution">
    <text evidence="2">The sequence shown here is derived from an EMBL/GenBank/DDBJ whole genome shotgun (WGS) entry which is preliminary data.</text>
</comment>